<reference evidence="2 3" key="1">
    <citation type="submission" date="2016-03" db="EMBL/GenBank/DDBJ databases">
        <authorList>
            <person name="Devillers H."/>
        </authorList>
    </citation>
    <scope>NUCLEOTIDE SEQUENCE [LARGE SCALE GENOMIC DNA]</scope>
    <source>
        <strain evidence="2">CBS 6772</strain>
    </source>
</reference>
<protein>
    <submittedName>
        <fullName evidence="2">LAFE_0H10814g1_1</fullName>
    </submittedName>
</protein>
<feature type="compositionally biased region" description="Polar residues" evidence="1">
    <location>
        <begin position="67"/>
        <end position="76"/>
    </location>
</feature>
<feature type="compositionally biased region" description="Low complexity" evidence="1">
    <location>
        <begin position="78"/>
        <end position="92"/>
    </location>
</feature>
<gene>
    <name evidence="2" type="ORF">LAFE_0H10814G</name>
</gene>
<dbReference type="STRING" id="4955.A0A1G4MKA0"/>
<sequence>MTTRQKYIDYSQLFSQLIDEEDEMNETVVSFLYHLFPNELFVRGISVLESGNMFIYVLEKDGKELHSNSSSSTDNDAPSVSTAEASEPSSTSLNDIFQSSHTKENSLVEKLYTEPHSLTYRLIVKQEELKSPPIYVDLPHWFCSCDEFNELFKQEMLENEEPSLYSQAVFELIDESEHLEDKFGLLAPRSGHQRFFRHELVMCPHLLAFGLILETRPAMLRYFIEKRSQVFLITIQNVDEWLKLHLNIVV</sequence>
<proteinExistence type="predicted"/>
<accession>A0A1G4MKA0</accession>
<name>A0A1G4MKA0_LACFM</name>
<evidence type="ECO:0000313" key="3">
    <source>
        <dbReference type="Proteomes" id="UP000190831"/>
    </source>
</evidence>
<organism evidence="2 3">
    <name type="scientific">Lachancea fermentati</name>
    <name type="common">Zygosaccharomyces fermentati</name>
    <dbReference type="NCBI Taxonomy" id="4955"/>
    <lineage>
        <taxon>Eukaryota</taxon>
        <taxon>Fungi</taxon>
        <taxon>Dikarya</taxon>
        <taxon>Ascomycota</taxon>
        <taxon>Saccharomycotina</taxon>
        <taxon>Saccharomycetes</taxon>
        <taxon>Saccharomycetales</taxon>
        <taxon>Saccharomycetaceae</taxon>
        <taxon>Lachancea</taxon>
    </lineage>
</organism>
<evidence type="ECO:0000256" key="1">
    <source>
        <dbReference type="SAM" id="MobiDB-lite"/>
    </source>
</evidence>
<dbReference type="EMBL" id="LT598491">
    <property type="protein sequence ID" value="SCW04314.1"/>
    <property type="molecule type" value="Genomic_DNA"/>
</dbReference>
<feature type="region of interest" description="Disordered" evidence="1">
    <location>
        <begin position="66"/>
        <end position="96"/>
    </location>
</feature>
<dbReference type="OrthoDB" id="4066852at2759"/>
<dbReference type="OMA" id="WLKLHLN"/>
<evidence type="ECO:0000313" key="2">
    <source>
        <dbReference type="EMBL" id="SCW04314.1"/>
    </source>
</evidence>
<keyword evidence="3" id="KW-1185">Reference proteome</keyword>
<dbReference type="Proteomes" id="UP000190831">
    <property type="component" value="Chromosome H"/>
</dbReference>
<dbReference type="AlphaFoldDB" id="A0A1G4MKA0"/>